<dbReference type="InterPro" id="IPR046373">
    <property type="entry name" value="Acyl-CoA_Oxase/DH_mid-dom_sf"/>
</dbReference>
<dbReference type="InterPro" id="IPR050741">
    <property type="entry name" value="Acyl-CoA_dehydrogenase"/>
</dbReference>
<keyword evidence="5" id="KW-0560">Oxidoreductase</keyword>
<accession>A0A0F9TKS4</accession>
<dbReference type="Gene3D" id="1.10.540.10">
    <property type="entry name" value="Acyl-CoA dehydrogenase/oxidase, N-terminal domain"/>
    <property type="match status" value="1"/>
</dbReference>
<dbReference type="AlphaFoldDB" id="A0A0F9TKS4"/>
<dbReference type="SUPFAM" id="SSF56645">
    <property type="entry name" value="Acyl-CoA dehydrogenase NM domain-like"/>
    <property type="match status" value="1"/>
</dbReference>
<dbReference type="InterPro" id="IPR036250">
    <property type="entry name" value="AcylCo_DH-like_C"/>
</dbReference>
<proteinExistence type="inferred from homology"/>
<dbReference type="InterPro" id="IPR009100">
    <property type="entry name" value="AcylCoA_DH/oxidase_NM_dom_sf"/>
</dbReference>
<dbReference type="Pfam" id="PF00441">
    <property type="entry name" value="Acyl-CoA_dh_1"/>
    <property type="match status" value="1"/>
</dbReference>
<dbReference type="EMBL" id="LAZR01000309">
    <property type="protein sequence ID" value="KKN75492.1"/>
    <property type="molecule type" value="Genomic_DNA"/>
</dbReference>
<dbReference type="Gene3D" id="1.20.140.10">
    <property type="entry name" value="Butyryl-CoA Dehydrogenase, subunit A, domain 3"/>
    <property type="match status" value="1"/>
</dbReference>
<keyword evidence="4" id="KW-0274">FAD</keyword>
<evidence type="ECO:0000256" key="5">
    <source>
        <dbReference type="ARBA" id="ARBA00023002"/>
    </source>
</evidence>
<dbReference type="GO" id="GO:0005737">
    <property type="term" value="C:cytoplasm"/>
    <property type="evidence" value="ECO:0007669"/>
    <property type="project" value="TreeGrafter"/>
</dbReference>
<dbReference type="PANTHER" id="PTHR48083:SF37">
    <property type="entry name" value="DEHYDROGENASE, PUTATIVE-RELATED"/>
    <property type="match status" value="1"/>
</dbReference>
<evidence type="ECO:0000256" key="3">
    <source>
        <dbReference type="ARBA" id="ARBA00022630"/>
    </source>
</evidence>
<comment type="caution">
    <text evidence="8">The sequence shown here is derived from an EMBL/GenBank/DDBJ whole genome shotgun (WGS) entry which is preliminary data.</text>
</comment>
<dbReference type="SUPFAM" id="SSF47203">
    <property type="entry name" value="Acyl-CoA dehydrogenase C-terminal domain-like"/>
    <property type="match status" value="1"/>
</dbReference>
<name>A0A0F9TKS4_9ZZZZ</name>
<dbReference type="PIRSF" id="PIRSF016578">
    <property type="entry name" value="HsaA"/>
    <property type="match status" value="1"/>
</dbReference>
<protein>
    <recommendedName>
        <fullName evidence="7">Acyl-CoA dehydrogenase/oxidase C-terminal domain-containing protein</fullName>
    </recommendedName>
</protein>
<organism evidence="8">
    <name type="scientific">marine sediment metagenome</name>
    <dbReference type="NCBI Taxonomy" id="412755"/>
    <lineage>
        <taxon>unclassified sequences</taxon>
        <taxon>metagenomes</taxon>
        <taxon>ecological metagenomes</taxon>
    </lineage>
</organism>
<sequence>MRHDLYEAAQLEELSDRLAALAAARDRDGEFPHEAFAVLESRGYSTQPPVGSGETAKLLRLLAAIGRGDLSTGRIFEGHANALLLVYRYGTPEQAAAYRAKAERGELFGVWNTDAPTDPLRLEEGHYAGKKNYASGVDGLSQAIVTMPTAGGRQMMLAPLDAASVDRSWWRPLGMRASGSHIIDLTGVSADADHVLGQPDDYVREPWFSGGAIRFAAVHVGGMHAVLDAALAHLTSTGRAGDPHQLHRLARMGIAVESGYGWIDRAAGAWDAAESGRADDEAPAQALLAYANATRSAVEANALQVLEMAERAVGAAGFNAPHPLERLVRDLRTYLRQPNPDGALRSLGEAMGTGDWHPGAVPRT</sequence>
<feature type="domain" description="Acyl-CoA dehydrogenase/oxidase C-terminal" evidence="7">
    <location>
        <begin position="209"/>
        <end position="334"/>
    </location>
</feature>
<dbReference type="GO" id="GO:0033539">
    <property type="term" value="P:fatty acid beta-oxidation using acyl-CoA dehydrogenase"/>
    <property type="evidence" value="ECO:0007669"/>
    <property type="project" value="TreeGrafter"/>
</dbReference>
<comment type="cofactor">
    <cofactor evidence="1">
        <name>FAD</name>
        <dbReference type="ChEBI" id="CHEBI:57692"/>
    </cofactor>
</comment>
<evidence type="ECO:0000313" key="8">
    <source>
        <dbReference type="EMBL" id="KKN75492.1"/>
    </source>
</evidence>
<reference evidence="8" key="1">
    <citation type="journal article" date="2015" name="Nature">
        <title>Complex archaea that bridge the gap between prokaryotes and eukaryotes.</title>
        <authorList>
            <person name="Spang A."/>
            <person name="Saw J.H."/>
            <person name="Jorgensen S.L."/>
            <person name="Zaremba-Niedzwiedzka K."/>
            <person name="Martijn J."/>
            <person name="Lind A.E."/>
            <person name="van Eijk R."/>
            <person name="Schleper C."/>
            <person name="Guy L."/>
            <person name="Ettema T.J."/>
        </authorList>
    </citation>
    <scope>NUCLEOTIDE SEQUENCE</scope>
</reference>
<dbReference type="InterPro" id="IPR009075">
    <property type="entry name" value="AcylCo_DH/oxidase_C"/>
</dbReference>
<dbReference type="GO" id="GO:0003995">
    <property type="term" value="F:acyl-CoA dehydrogenase activity"/>
    <property type="evidence" value="ECO:0007669"/>
    <property type="project" value="TreeGrafter"/>
</dbReference>
<dbReference type="Gene3D" id="2.40.110.10">
    <property type="entry name" value="Butyryl-CoA Dehydrogenase, subunit A, domain 2"/>
    <property type="match status" value="1"/>
</dbReference>
<keyword evidence="3" id="KW-0285">Flavoprotein</keyword>
<evidence type="ECO:0000256" key="6">
    <source>
        <dbReference type="SAM" id="MobiDB-lite"/>
    </source>
</evidence>
<evidence type="ECO:0000256" key="2">
    <source>
        <dbReference type="ARBA" id="ARBA00009347"/>
    </source>
</evidence>
<evidence type="ECO:0000256" key="1">
    <source>
        <dbReference type="ARBA" id="ARBA00001974"/>
    </source>
</evidence>
<feature type="region of interest" description="Disordered" evidence="6">
    <location>
        <begin position="342"/>
        <end position="364"/>
    </location>
</feature>
<comment type="similarity">
    <text evidence="2">Belongs to the acyl-CoA dehydrogenase family.</text>
</comment>
<dbReference type="PANTHER" id="PTHR48083">
    <property type="entry name" value="MEDIUM-CHAIN SPECIFIC ACYL-COA DEHYDROGENASE, MITOCHONDRIAL-RELATED"/>
    <property type="match status" value="1"/>
</dbReference>
<dbReference type="InterPro" id="IPR037069">
    <property type="entry name" value="AcylCoA_DH/ox_N_sf"/>
</dbReference>
<gene>
    <name evidence="8" type="ORF">LCGC14_0379960</name>
</gene>
<evidence type="ECO:0000256" key="4">
    <source>
        <dbReference type="ARBA" id="ARBA00022827"/>
    </source>
</evidence>
<dbReference type="GO" id="GO:0050660">
    <property type="term" value="F:flavin adenine dinucleotide binding"/>
    <property type="evidence" value="ECO:0007669"/>
    <property type="project" value="InterPro"/>
</dbReference>
<evidence type="ECO:0000259" key="7">
    <source>
        <dbReference type="Pfam" id="PF00441"/>
    </source>
</evidence>